<dbReference type="PANTHER" id="PTHR30543:SF21">
    <property type="entry name" value="NAD(P)H-DEPENDENT FMN REDUCTASE LOT6"/>
    <property type="match status" value="1"/>
</dbReference>
<dbReference type="GO" id="GO:0005829">
    <property type="term" value="C:cytosol"/>
    <property type="evidence" value="ECO:0007669"/>
    <property type="project" value="TreeGrafter"/>
</dbReference>
<accession>A0A448YWZ3</accession>
<dbReference type="OrthoDB" id="68575at2759"/>
<proteinExistence type="predicted"/>
<dbReference type="PANTHER" id="PTHR30543">
    <property type="entry name" value="CHROMATE REDUCTASE"/>
    <property type="match status" value="1"/>
</dbReference>
<evidence type="ECO:0000313" key="4">
    <source>
        <dbReference type="Proteomes" id="UP000291116"/>
    </source>
</evidence>
<evidence type="ECO:0000313" key="3">
    <source>
        <dbReference type="EMBL" id="VEU34313.1"/>
    </source>
</evidence>
<name>A0A448YWZ3_9STRA</name>
<feature type="compositionally biased region" description="Polar residues" evidence="1">
    <location>
        <begin position="243"/>
        <end position="253"/>
    </location>
</feature>
<reference evidence="3 4" key="1">
    <citation type="submission" date="2019-01" db="EMBL/GenBank/DDBJ databases">
        <authorList>
            <person name="Ferrante I. M."/>
        </authorList>
    </citation>
    <scope>NUCLEOTIDE SEQUENCE [LARGE SCALE GENOMIC DNA]</scope>
    <source>
        <strain evidence="3 4">B856</strain>
    </source>
</reference>
<dbReference type="GO" id="GO:0010181">
    <property type="term" value="F:FMN binding"/>
    <property type="evidence" value="ECO:0007669"/>
    <property type="project" value="TreeGrafter"/>
</dbReference>
<dbReference type="Gene3D" id="3.40.50.360">
    <property type="match status" value="1"/>
</dbReference>
<dbReference type="SUPFAM" id="SSF52218">
    <property type="entry name" value="Flavoproteins"/>
    <property type="match status" value="1"/>
</dbReference>
<dbReference type="InterPro" id="IPR050712">
    <property type="entry name" value="NAD(P)H-dep_reductase"/>
</dbReference>
<gene>
    <name evidence="3" type="ORF">PSNMU_V1.4_AUG-EV-PASAV3_0010160</name>
</gene>
<dbReference type="EMBL" id="CAACVS010000025">
    <property type="protein sequence ID" value="VEU34313.1"/>
    <property type="molecule type" value="Genomic_DNA"/>
</dbReference>
<feature type="region of interest" description="Disordered" evidence="1">
    <location>
        <begin position="231"/>
        <end position="253"/>
    </location>
</feature>
<feature type="domain" description="NADPH-dependent FMN reductase-like" evidence="2">
    <location>
        <begin position="40"/>
        <end position="189"/>
    </location>
</feature>
<dbReference type="Proteomes" id="UP000291116">
    <property type="component" value="Unassembled WGS sequence"/>
</dbReference>
<organism evidence="3 4">
    <name type="scientific">Pseudo-nitzschia multistriata</name>
    <dbReference type="NCBI Taxonomy" id="183589"/>
    <lineage>
        <taxon>Eukaryota</taxon>
        <taxon>Sar</taxon>
        <taxon>Stramenopiles</taxon>
        <taxon>Ochrophyta</taxon>
        <taxon>Bacillariophyta</taxon>
        <taxon>Bacillariophyceae</taxon>
        <taxon>Bacillariophycidae</taxon>
        <taxon>Bacillariales</taxon>
        <taxon>Bacillariaceae</taxon>
        <taxon>Pseudo-nitzschia</taxon>
    </lineage>
</organism>
<dbReference type="GO" id="GO:0016491">
    <property type="term" value="F:oxidoreductase activity"/>
    <property type="evidence" value="ECO:0007669"/>
    <property type="project" value="InterPro"/>
</dbReference>
<dbReference type="InterPro" id="IPR029039">
    <property type="entry name" value="Flavoprotein-like_sf"/>
</dbReference>
<evidence type="ECO:0000259" key="2">
    <source>
        <dbReference type="Pfam" id="PF03358"/>
    </source>
</evidence>
<protein>
    <recommendedName>
        <fullName evidence="2">NADPH-dependent FMN reductase-like domain-containing protein</fullName>
    </recommendedName>
</protein>
<dbReference type="Pfam" id="PF03358">
    <property type="entry name" value="FMN_red"/>
    <property type="match status" value="1"/>
</dbReference>
<keyword evidence="4" id="KW-1185">Reference proteome</keyword>
<dbReference type="InterPro" id="IPR005025">
    <property type="entry name" value="FMN_Rdtase-like_dom"/>
</dbReference>
<dbReference type="AlphaFoldDB" id="A0A448YWZ3"/>
<sequence>MNLLRGRCNTRKLRTAIIGTCLCHRALSSLGRIPSCTALKIAVVTGSTRTSGPPSINGPRIASFVRHELEERGNTIVAEIDPRDFPLLEKPEFAHHRRTVPKPLREARAVLEEADAYVCITPEYNHAPSPGLVNVLNHFGSSVFSFKPSAIVSYSAGQWGGTRAAIALRPILSELGALPVSAMIHIPNAQDAIDDDGTPTTDPKRWKEYCGRCFSQLEWWADAAKNHKEIADPFEESKPFRLTPSQRNAPKKQ</sequence>
<evidence type="ECO:0000256" key="1">
    <source>
        <dbReference type="SAM" id="MobiDB-lite"/>
    </source>
</evidence>